<evidence type="ECO:0000256" key="6">
    <source>
        <dbReference type="ARBA" id="ARBA00023065"/>
    </source>
</evidence>
<evidence type="ECO:0000256" key="1">
    <source>
        <dbReference type="ARBA" id="ARBA00004651"/>
    </source>
</evidence>
<evidence type="ECO:0000313" key="16">
    <source>
        <dbReference type="Proteomes" id="UP000549394"/>
    </source>
</evidence>
<evidence type="ECO:0000256" key="8">
    <source>
        <dbReference type="ARBA" id="ARBA00023170"/>
    </source>
</evidence>
<organism evidence="15 16">
    <name type="scientific">Dimorphilus gyrociliatus</name>
    <dbReference type="NCBI Taxonomy" id="2664684"/>
    <lineage>
        <taxon>Eukaryota</taxon>
        <taxon>Metazoa</taxon>
        <taxon>Spiralia</taxon>
        <taxon>Lophotrochozoa</taxon>
        <taxon>Annelida</taxon>
        <taxon>Polychaeta</taxon>
        <taxon>Polychaeta incertae sedis</taxon>
        <taxon>Dinophilidae</taxon>
        <taxon>Dimorphilus</taxon>
    </lineage>
</organism>
<evidence type="ECO:0000256" key="3">
    <source>
        <dbReference type="ARBA" id="ARBA00022475"/>
    </source>
</evidence>
<evidence type="ECO:0000313" key="15">
    <source>
        <dbReference type="EMBL" id="CAD5122604.1"/>
    </source>
</evidence>
<dbReference type="SMART" id="SM00079">
    <property type="entry name" value="PBPe"/>
    <property type="match status" value="1"/>
</dbReference>
<dbReference type="PANTHER" id="PTHR42643">
    <property type="entry name" value="IONOTROPIC RECEPTOR 20A-RELATED"/>
    <property type="match status" value="1"/>
</dbReference>
<proteinExistence type="predicted"/>
<evidence type="ECO:0000256" key="2">
    <source>
        <dbReference type="ARBA" id="ARBA00022448"/>
    </source>
</evidence>
<evidence type="ECO:0000256" key="7">
    <source>
        <dbReference type="ARBA" id="ARBA00023136"/>
    </source>
</evidence>
<feature type="domain" description="Ionotropic glutamate receptor C-terminal" evidence="13">
    <location>
        <begin position="6"/>
        <end position="360"/>
    </location>
</feature>
<keyword evidence="16" id="KW-1185">Reference proteome</keyword>
<comment type="subcellular location">
    <subcellularLocation>
        <location evidence="1">Cell membrane</location>
        <topology evidence="1">Multi-pass membrane protein</topology>
    </subcellularLocation>
</comment>
<dbReference type="Proteomes" id="UP000549394">
    <property type="component" value="Unassembled WGS sequence"/>
</dbReference>
<dbReference type="Pfam" id="PF00060">
    <property type="entry name" value="Lig_chan"/>
    <property type="match status" value="1"/>
</dbReference>
<evidence type="ECO:0000256" key="4">
    <source>
        <dbReference type="ARBA" id="ARBA00022692"/>
    </source>
</evidence>
<evidence type="ECO:0000256" key="10">
    <source>
        <dbReference type="ARBA" id="ARBA00023286"/>
    </source>
</evidence>
<keyword evidence="7 12" id="KW-0472">Membrane</keyword>
<gene>
    <name evidence="15" type="ORF">DGYR_LOCUS10402</name>
</gene>
<comment type="caution">
    <text evidence="15">The sequence shown here is derived from an EMBL/GenBank/DDBJ whole genome shotgun (WGS) entry which is preliminary data.</text>
</comment>
<keyword evidence="2" id="KW-0813">Transport</keyword>
<dbReference type="SUPFAM" id="SSF53850">
    <property type="entry name" value="Periplasmic binding protein-like II"/>
    <property type="match status" value="1"/>
</dbReference>
<keyword evidence="3" id="KW-1003">Cell membrane</keyword>
<dbReference type="GO" id="GO:0050906">
    <property type="term" value="P:detection of stimulus involved in sensory perception"/>
    <property type="evidence" value="ECO:0007669"/>
    <property type="project" value="UniProtKB-ARBA"/>
</dbReference>
<dbReference type="AlphaFoldDB" id="A0A7I8W347"/>
<keyword evidence="5 12" id="KW-1133">Transmembrane helix</keyword>
<evidence type="ECO:0000256" key="9">
    <source>
        <dbReference type="ARBA" id="ARBA00023180"/>
    </source>
</evidence>
<feature type="transmembrane region" description="Helical" evidence="12">
    <location>
        <begin position="133"/>
        <end position="152"/>
    </location>
</feature>
<dbReference type="Pfam" id="PF10613">
    <property type="entry name" value="Lig_chan-Glu_bd"/>
    <property type="match status" value="1"/>
</dbReference>
<dbReference type="InterPro" id="IPR001320">
    <property type="entry name" value="Iontro_rcpt_C"/>
</dbReference>
<keyword evidence="6" id="KW-0406">Ion transport</keyword>
<evidence type="ECO:0000259" key="13">
    <source>
        <dbReference type="SMART" id="SM00079"/>
    </source>
</evidence>
<keyword evidence="8" id="KW-0675">Receptor</keyword>
<accession>A0A7I8W347</accession>
<sequence>MKTLVDMRLASLLENNKLFQIKKYYVNGSAYFSGLAFDILNELSKRLNFSYVISEPPDGQWGIQTKSGRWNGMVGMVKRKEVDFGVASFTITSHREEAIDFITPIWEGSHSLVFKTGDTNSHILAYLRPFKSTLWYCIASLGPLVVGLHYLFRVIEESKGKNPKLLCLLINSKRLLTLIDSVTFTIASFLSQSYRVKLLGPGIGLFTAGFWLTVLILSAIYKGNLTAFLTVQKVASPINSLMDLEEATDYDIGLVKGQALVQVLQSSDTELYQNLWKRIMKDPGKNIVDNLTVGFQRVAEGRFVLLEDTKNVHAIVAESSSCQYHIGTTSFMPTGYAFALQDGSPMINIFNKEYIYLIYYPIMKYF</sequence>
<evidence type="ECO:0000256" key="5">
    <source>
        <dbReference type="ARBA" id="ARBA00022989"/>
    </source>
</evidence>
<reference evidence="15 16" key="1">
    <citation type="submission" date="2020-08" db="EMBL/GenBank/DDBJ databases">
        <authorList>
            <person name="Hejnol A."/>
        </authorList>
    </citation>
    <scope>NUCLEOTIDE SEQUENCE [LARGE SCALE GENOMIC DNA]</scope>
</reference>
<evidence type="ECO:0000259" key="14">
    <source>
        <dbReference type="SMART" id="SM00918"/>
    </source>
</evidence>
<dbReference type="GO" id="GO:0015276">
    <property type="term" value="F:ligand-gated monoatomic ion channel activity"/>
    <property type="evidence" value="ECO:0007669"/>
    <property type="project" value="InterPro"/>
</dbReference>
<dbReference type="PANTHER" id="PTHR42643:SF24">
    <property type="entry name" value="IONOTROPIC RECEPTOR 60A"/>
    <property type="match status" value="1"/>
</dbReference>
<keyword evidence="11" id="KW-0407">Ion channel</keyword>
<keyword evidence="4 12" id="KW-0812">Transmembrane</keyword>
<name>A0A7I8W347_9ANNE</name>
<dbReference type="SMART" id="SM00918">
    <property type="entry name" value="Lig_chan-Glu_bd"/>
    <property type="match status" value="1"/>
</dbReference>
<dbReference type="EMBL" id="CAJFCJ010000018">
    <property type="protein sequence ID" value="CAD5122604.1"/>
    <property type="molecule type" value="Genomic_DNA"/>
</dbReference>
<dbReference type="Gene3D" id="3.40.190.10">
    <property type="entry name" value="Periplasmic binding protein-like II"/>
    <property type="match status" value="2"/>
</dbReference>
<feature type="transmembrane region" description="Helical" evidence="12">
    <location>
        <begin position="202"/>
        <end position="221"/>
    </location>
</feature>
<dbReference type="InterPro" id="IPR019594">
    <property type="entry name" value="Glu/Gly-bd"/>
</dbReference>
<dbReference type="InterPro" id="IPR052192">
    <property type="entry name" value="Insect_Ionotropic_Sensory_Rcpt"/>
</dbReference>
<dbReference type="OrthoDB" id="9997229at2759"/>
<feature type="domain" description="Ionotropic glutamate receptor L-glutamate and glycine-binding" evidence="14">
    <location>
        <begin position="24"/>
        <end position="79"/>
    </location>
</feature>
<evidence type="ECO:0000256" key="11">
    <source>
        <dbReference type="ARBA" id="ARBA00023303"/>
    </source>
</evidence>
<protein>
    <submittedName>
        <fullName evidence="15">DgyrCDS11016</fullName>
    </submittedName>
</protein>
<evidence type="ECO:0000256" key="12">
    <source>
        <dbReference type="SAM" id="Phobius"/>
    </source>
</evidence>
<keyword evidence="9" id="KW-0325">Glycoprotein</keyword>
<dbReference type="GO" id="GO:0005886">
    <property type="term" value="C:plasma membrane"/>
    <property type="evidence" value="ECO:0007669"/>
    <property type="project" value="UniProtKB-SubCell"/>
</dbReference>
<keyword evidence="10" id="KW-1071">Ligand-gated ion channel</keyword>